<evidence type="ECO:0000256" key="8">
    <source>
        <dbReference type="ARBA" id="ARBA00022842"/>
    </source>
</evidence>
<evidence type="ECO:0000256" key="10">
    <source>
        <dbReference type="ARBA" id="ARBA00048540"/>
    </source>
</evidence>
<keyword evidence="5 11" id="KW-0808">Transferase</keyword>
<dbReference type="PANTHER" id="PTHR30040:SF2">
    <property type="entry name" value="FAD:PROTEIN FMN TRANSFERASE"/>
    <property type="match status" value="1"/>
</dbReference>
<comment type="cofactor">
    <cofactor evidence="1">
        <name>Mg(2+)</name>
        <dbReference type="ChEBI" id="CHEBI:18420"/>
    </cofactor>
</comment>
<keyword evidence="8 11" id="KW-0460">Magnesium</keyword>
<evidence type="ECO:0000256" key="7">
    <source>
        <dbReference type="ARBA" id="ARBA00022827"/>
    </source>
</evidence>
<dbReference type="GO" id="GO:0016740">
    <property type="term" value="F:transferase activity"/>
    <property type="evidence" value="ECO:0007669"/>
    <property type="project" value="UniProtKB-KW"/>
</dbReference>
<gene>
    <name evidence="12" type="ORF">I8J29_06170</name>
</gene>
<reference evidence="12 13" key="1">
    <citation type="submission" date="2021-03" db="EMBL/GenBank/DDBJ databases">
        <title>Paenibacillus artemisicola MWE-103 whole genome sequence.</title>
        <authorList>
            <person name="Ham Y.J."/>
        </authorList>
    </citation>
    <scope>NUCLEOTIDE SEQUENCE [LARGE SCALE GENOMIC DNA]</scope>
    <source>
        <strain evidence="12 13">MWE-103</strain>
    </source>
</reference>
<organism evidence="12 13">
    <name type="scientific">Paenibacillus artemisiicola</name>
    <dbReference type="NCBI Taxonomy" id="1172618"/>
    <lineage>
        <taxon>Bacteria</taxon>
        <taxon>Bacillati</taxon>
        <taxon>Bacillota</taxon>
        <taxon>Bacilli</taxon>
        <taxon>Bacillales</taxon>
        <taxon>Paenibacillaceae</taxon>
        <taxon>Paenibacillus</taxon>
    </lineage>
</organism>
<keyword evidence="13" id="KW-1185">Reference proteome</keyword>
<dbReference type="EC" id="2.7.1.180" evidence="2 11"/>
<keyword evidence="4 11" id="KW-0285">Flavoprotein</keyword>
<comment type="caution">
    <text evidence="12">The sequence shown here is derived from an EMBL/GenBank/DDBJ whole genome shotgun (WGS) entry which is preliminary data.</text>
</comment>
<dbReference type="SUPFAM" id="SSF143631">
    <property type="entry name" value="ApbE-like"/>
    <property type="match status" value="1"/>
</dbReference>
<proteinExistence type="inferred from homology"/>
<dbReference type="EMBL" id="JAGGDJ010000003">
    <property type="protein sequence ID" value="MBO7743775.1"/>
    <property type="molecule type" value="Genomic_DNA"/>
</dbReference>
<comment type="catalytic activity">
    <reaction evidence="10 11">
        <text>L-threonyl-[protein] + FAD = FMN-L-threonyl-[protein] + AMP + H(+)</text>
        <dbReference type="Rhea" id="RHEA:36847"/>
        <dbReference type="Rhea" id="RHEA-COMP:11060"/>
        <dbReference type="Rhea" id="RHEA-COMP:11061"/>
        <dbReference type="ChEBI" id="CHEBI:15378"/>
        <dbReference type="ChEBI" id="CHEBI:30013"/>
        <dbReference type="ChEBI" id="CHEBI:57692"/>
        <dbReference type="ChEBI" id="CHEBI:74257"/>
        <dbReference type="ChEBI" id="CHEBI:456215"/>
        <dbReference type="EC" id="2.7.1.180"/>
    </reaction>
</comment>
<dbReference type="InterPro" id="IPR024932">
    <property type="entry name" value="ApbE"/>
</dbReference>
<evidence type="ECO:0000256" key="4">
    <source>
        <dbReference type="ARBA" id="ARBA00022630"/>
    </source>
</evidence>
<keyword evidence="7 11" id="KW-0274">FAD</keyword>
<evidence type="ECO:0000256" key="11">
    <source>
        <dbReference type="PIRNR" id="PIRNR006268"/>
    </source>
</evidence>
<accession>A0ABS3W640</accession>
<dbReference type="InterPro" id="IPR003374">
    <property type="entry name" value="ApbE-like_sf"/>
</dbReference>
<sequence>MHKAKLMMGTVVDMKIVYNELTSREEMELAIDRAFEVFRSVEQACSRFSADSELMKACLQREMPVRISPLLYEPLHAALEMARMTKGRFDPTIGSIMEAYGFNRHYLTGGVIESRAAEHVSYQDVILDEQERTLRLLKPMVLDLGASAKGFAVDLASHELNKLDGAAGFVINAGGDLYAKGVNDQELPWKVGIRHPIHQDHFIAAIDMSQGAVCTSGSYERKSPSTAGIHHLIAPASKQSPNDWISCSVIAPYAMMADLYSTAAFVLGAEEGRRFIEDAELDGLLVTPGLQVVRIGGGIQ</sequence>
<dbReference type="Gene3D" id="3.10.520.10">
    <property type="entry name" value="ApbE-like domains"/>
    <property type="match status" value="1"/>
</dbReference>
<evidence type="ECO:0000256" key="6">
    <source>
        <dbReference type="ARBA" id="ARBA00022723"/>
    </source>
</evidence>
<name>A0ABS3W640_9BACL</name>
<evidence type="ECO:0000313" key="12">
    <source>
        <dbReference type="EMBL" id="MBO7743775.1"/>
    </source>
</evidence>
<dbReference type="PANTHER" id="PTHR30040">
    <property type="entry name" value="THIAMINE BIOSYNTHESIS LIPOPROTEIN APBE"/>
    <property type="match status" value="1"/>
</dbReference>
<protein>
    <recommendedName>
        <fullName evidence="3 11">FAD:protein FMN transferase</fullName>
        <ecNumber evidence="2 11">2.7.1.180</ecNumber>
    </recommendedName>
    <alternativeName>
        <fullName evidence="9 11">Flavin transferase</fullName>
    </alternativeName>
</protein>
<comment type="similarity">
    <text evidence="11">Belongs to the ApbE family.</text>
</comment>
<dbReference type="Pfam" id="PF02424">
    <property type="entry name" value="ApbE"/>
    <property type="match status" value="1"/>
</dbReference>
<evidence type="ECO:0000256" key="5">
    <source>
        <dbReference type="ARBA" id="ARBA00022679"/>
    </source>
</evidence>
<dbReference type="PIRSF" id="PIRSF006268">
    <property type="entry name" value="ApbE"/>
    <property type="match status" value="1"/>
</dbReference>
<keyword evidence="6 11" id="KW-0479">Metal-binding</keyword>
<evidence type="ECO:0000256" key="9">
    <source>
        <dbReference type="ARBA" id="ARBA00031306"/>
    </source>
</evidence>
<evidence type="ECO:0000313" key="13">
    <source>
        <dbReference type="Proteomes" id="UP000670947"/>
    </source>
</evidence>
<evidence type="ECO:0000256" key="1">
    <source>
        <dbReference type="ARBA" id="ARBA00001946"/>
    </source>
</evidence>
<evidence type="ECO:0000256" key="3">
    <source>
        <dbReference type="ARBA" id="ARBA00016337"/>
    </source>
</evidence>
<evidence type="ECO:0000256" key="2">
    <source>
        <dbReference type="ARBA" id="ARBA00011955"/>
    </source>
</evidence>
<dbReference type="Proteomes" id="UP000670947">
    <property type="component" value="Unassembled WGS sequence"/>
</dbReference>